<organism evidence="1 4">
    <name type="scientific">Tatumella citrea</name>
    <name type="common">Pantoea citrea</name>
    <dbReference type="NCBI Taxonomy" id="53336"/>
    <lineage>
        <taxon>Bacteria</taxon>
        <taxon>Pseudomonadati</taxon>
        <taxon>Pseudomonadota</taxon>
        <taxon>Gammaproteobacteria</taxon>
        <taxon>Enterobacterales</taxon>
        <taxon>Erwiniaceae</taxon>
        <taxon>Tatumella</taxon>
    </lineage>
</organism>
<dbReference type="EMBL" id="CP015581">
    <property type="protein sequence ID" value="ARU96493.1"/>
    <property type="molecule type" value="Genomic_DNA"/>
</dbReference>
<name>A0A1Y0L435_TATCI</name>
<protein>
    <submittedName>
        <fullName evidence="1">Uncharacterized protein</fullName>
    </submittedName>
</protein>
<evidence type="ECO:0000313" key="2">
    <source>
        <dbReference type="EMBL" id="ARU96493.1"/>
    </source>
</evidence>
<dbReference type="AlphaFoldDB" id="A0A1Y0L435"/>
<dbReference type="Proteomes" id="UP000195814">
    <property type="component" value="Chromosome"/>
</dbReference>
<dbReference type="KEGG" id="tci:A7K98_00775"/>
<gene>
    <name evidence="1" type="ORF">A7K98_00775</name>
    <name evidence="2" type="ORF">A7K99_00775</name>
</gene>
<evidence type="ECO:0000313" key="4">
    <source>
        <dbReference type="Proteomes" id="UP000195814"/>
    </source>
</evidence>
<dbReference type="Proteomes" id="UP000195729">
    <property type="component" value="Chromosome"/>
</dbReference>
<keyword evidence="3" id="KW-1185">Reference proteome</keyword>
<proteinExistence type="predicted"/>
<dbReference type="EMBL" id="CP015579">
    <property type="protein sequence ID" value="ARU92458.1"/>
    <property type="molecule type" value="Genomic_DNA"/>
</dbReference>
<reference evidence="3 4" key="1">
    <citation type="submission" date="2016-05" db="EMBL/GenBank/DDBJ databases">
        <title>Complete genome sequence of two 2,5-diketo-D-glunonic acid producing strain Tatumella citrea.</title>
        <authorList>
            <person name="Duan C."/>
            <person name="Yang J."/>
            <person name="Yang S."/>
        </authorList>
    </citation>
    <scope>NUCLEOTIDE SEQUENCE [LARGE SCALE GENOMIC DNA]</scope>
    <source>
        <strain evidence="2 3">ATCC 39140</strain>
        <strain evidence="1 4">DSM 13699</strain>
    </source>
</reference>
<evidence type="ECO:0000313" key="1">
    <source>
        <dbReference type="EMBL" id="ARU92458.1"/>
    </source>
</evidence>
<evidence type="ECO:0000313" key="3">
    <source>
        <dbReference type="Proteomes" id="UP000195729"/>
    </source>
</evidence>
<sequence length="112" mass="11987">MLVDSELLHRATALYRCFCQGSPRKTSGAVAFHCAGLLSDEQFSEVQMQKGHPSGWPFCLVGCLAVDGSLREPPSGPLPQAAFRSSASVLLPPGETPLCHRRCGVSLCLFVV</sequence>
<accession>A0A1Y0L435</accession>